<comment type="cofactor">
    <cofactor evidence="12">
        <name>[4Fe-4S] cluster</name>
        <dbReference type="ChEBI" id="CHEBI:49883"/>
    </cofactor>
    <text evidence="12">Binds 2 [4Fe-4S] clusters per subunit.</text>
</comment>
<dbReference type="GO" id="GO:0050136">
    <property type="term" value="F:NADH dehydrogenase (quinone) (non-electrogenic) activity"/>
    <property type="evidence" value="ECO:0007669"/>
    <property type="project" value="UniProtKB-UniRule"/>
</dbReference>
<dbReference type="PANTHER" id="PTHR10849">
    <property type="entry name" value="NADH DEHYDROGENASE UBIQUINONE IRON-SULFUR PROTEIN 8, MITOCHONDRIAL"/>
    <property type="match status" value="1"/>
</dbReference>
<feature type="domain" description="4Fe-4S ferredoxin-type" evidence="13">
    <location>
        <begin position="44"/>
        <end position="74"/>
    </location>
</feature>
<keyword evidence="9 12" id="KW-0520">NAD</keyword>
<dbReference type="STRING" id="1004156.AYP45_04145"/>
<feature type="binding site" evidence="12">
    <location>
        <position position="60"/>
    </location>
    <ligand>
        <name>[4Fe-4S] cluster</name>
        <dbReference type="ChEBI" id="CHEBI:49883"/>
        <label>1</label>
    </ligand>
</feature>
<dbReference type="Proteomes" id="UP000189681">
    <property type="component" value="Unassembled WGS sequence"/>
</dbReference>
<keyword evidence="6 12" id="KW-1278">Translocase</keyword>
<dbReference type="Gene3D" id="3.30.70.3270">
    <property type="match status" value="1"/>
</dbReference>
<evidence type="ECO:0000256" key="7">
    <source>
        <dbReference type="ARBA" id="ARBA00023004"/>
    </source>
</evidence>
<feature type="binding site" evidence="12">
    <location>
        <position position="96"/>
    </location>
    <ligand>
        <name>[4Fe-4S] cluster</name>
        <dbReference type="ChEBI" id="CHEBI:49883"/>
        <label>2</label>
    </ligand>
</feature>
<keyword evidence="2 12" id="KW-0004">4Fe-4S</keyword>
<comment type="function">
    <text evidence="12">NDH-1 shuttles electrons from NADH, via FMN and iron-sulfur (Fe-S) centers, to quinones in the respiratory chain. The immediate electron acceptor for the enzyme in this species is believed to be ubiquinone. Couples the redox reaction to proton translocation (for every two electrons transferred, four hydrogen ions are translocated across the cytoplasmic membrane), and thus conserves the redox energy in a proton gradient.</text>
</comment>
<keyword evidence="10 12" id="KW-0830">Ubiquinone</keyword>
<feature type="binding site" evidence="12">
    <location>
        <position position="93"/>
    </location>
    <ligand>
        <name>[4Fe-4S] cluster</name>
        <dbReference type="ChEBI" id="CHEBI:49883"/>
        <label>2</label>
    </ligand>
</feature>
<dbReference type="InterPro" id="IPR017896">
    <property type="entry name" value="4Fe4S_Fe-S-bd"/>
</dbReference>
<keyword evidence="3 12" id="KW-0874">Quinone</keyword>
<feature type="domain" description="4Fe-4S ferredoxin-type" evidence="13">
    <location>
        <begin position="84"/>
        <end position="113"/>
    </location>
</feature>
<evidence type="ECO:0000256" key="2">
    <source>
        <dbReference type="ARBA" id="ARBA00022485"/>
    </source>
</evidence>
<comment type="catalytic activity">
    <reaction evidence="12">
        <text>a quinone + NADH + 5 H(+)(in) = a quinol + NAD(+) + 4 H(+)(out)</text>
        <dbReference type="Rhea" id="RHEA:57888"/>
        <dbReference type="ChEBI" id="CHEBI:15378"/>
        <dbReference type="ChEBI" id="CHEBI:24646"/>
        <dbReference type="ChEBI" id="CHEBI:57540"/>
        <dbReference type="ChEBI" id="CHEBI:57945"/>
        <dbReference type="ChEBI" id="CHEBI:132124"/>
    </reaction>
</comment>
<dbReference type="GO" id="GO:0051539">
    <property type="term" value="F:4 iron, 4 sulfur cluster binding"/>
    <property type="evidence" value="ECO:0007669"/>
    <property type="project" value="UniProtKB-KW"/>
</dbReference>
<dbReference type="HAMAP" id="MF_01351">
    <property type="entry name" value="NDH1_NuoI"/>
    <property type="match status" value="1"/>
</dbReference>
<dbReference type="PROSITE" id="PS51379">
    <property type="entry name" value="4FE4S_FER_2"/>
    <property type="match status" value="2"/>
</dbReference>
<dbReference type="InterPro" id="IPR017900">
    <property type="entry name" value="4Fe4S_Fe_S_CS"/>
</dbReference>
<keyword evidence="11 12" id="KW-0472">Membrane</keyword>
<evidence type="ECO:0000256" key="3">
    <source>
        <dbReference type="ARBA" id="ARBA00022719"/>
    </source>
</evidence>
<dbReference type="GO" id="GO:0005506">
    <property type="term" value="F:iron ion binding"/>
    <property type="evidence" value="ECO:0007669"/>
    <property type="project" value="UniProtKB-UniRule"/>
</dbReference>
<comment type="subunit">
    <text evidence="12">NDH-1 is composed of 14 different subunits. Subunits NuoA, H, J, K, L, M, N constitute the membrane sector of the complex.</text>
</comment>
<evidence type="ECO:0000256" key="10">
    <source>
        <dbReference type="ARBA" id="ARBA00023075"/>
    </source>
</evidence>
<comment type="similarity">
    <text evidence="12">Belongs to the complex I 23 kDa subunit family.</text>
</comment>
<evidence type="ECO:0000256" key="8">
    <source>
        <dbReference type="ARBA" id="ARBA00023014"/>
    </source>
</evidence>
<evidence type="ECO:0000259" key="13">
    <source>
        <dbReference type="PROSITE" id="PS51379"/>
    </source>
</evidence>
<evidence type="ECO:0000313" key="14">
    <source>
        <dbReference type="EMBL" id="OOP57350.1"/>
    </source>
</evidence>
<dbReference type="EMBL" id="AYTS01000035">
    <property type="protein sequence ID" value="OOP57350.1"/>
    <property type="molecule type" value="Genomic_DNA"/>
</dbReference>
<dbReference type="PANTHER" id="PTHR10849:SF24">
    <property type="entry name" value="NADH-QUINONE OXIDOREDUCTASE SUBUNIT I 2"/>
    <property type="match status" value="1"/>
</dbReference>
<keyword evidence="7 12" id="KW-0408">Iron</keyword>
<keyword evidence="1 12" id="KW-1003">Cell membrane</keyword>
<evidence type="ECO:0000256" key="5">
    <source>
        <dbReference type="ARBA" id="ARBA00022737"/>
    </source>
</evidence>
<dbReference type="EC" id="7.1.1.-" evidence="12"/>
<dbReference type="AlphaFoldDB" id="A0A1V4AW63"/>
<name>A0A1V4AW63_9BACT</name>
<feature type="binding site" evidence="12">
    <location>
        <position position="99"/>
    </location>
    <ligand>
        <name>[4Fe-4S] cluster</name>
        <dbReference type="ChEBI" id="CHEBI:49883"/>
        <label>2</label>
    </ligand>
</feature>
<organism evidence="14 15">
    <name type="scientific">Candidatus Brocadia carolinensis</name>
    <dbReference type="NCBI Taxonomy" id="1004156"/>
    <lineage>
        <taxon>Bacteria</taxon>
        <taxon>Pseudomonadati</taxon>
        <taxon>Planctomycetota</taxon>
        <taxon>Candidatus Brocadiia</taxon>
        <taxon>Candidatus Brocadiales</taxon>
        <taxon>Candidatus Brocadiaceae</taxon>
        <taxon>Candidatus Brocadia</taxon>
    </lineage>
</organism>
<dbReference type="GO" id="GO:0048038">
    <property type="term" value="F:quinone binding"/>
    <property type="evidence" value="ECO:0007669"/>
    <property type="project" value="UniProtKB-KW"/>
</dbReference>
<evidence type="ECO:0000256" key="4">
    <source>
        <dbReference type="ARBA" id="ARBA00022723"/>
    </source>
</evidence>
<feature type="binding site" evidence="12">
    <location>
        <position position="103"/>
    </location>
    <ligand>
        <name>[4Fe-4S] cluster</name>
        <dbReference type="ChEBI" id="CHEBI:49883"/>
        <label>1</label>
    </ligand>
</feature>
<dbReference type="GO" id="GO:0005886">
    <property type="term" value="C:plasma membrane"/>
    <property type="evidence" value="ECO:0007669"/>
    <property type="project" value="UniProtKB-SubCell"/>
</dbReference>
<feature type="binding site" evidence="12">
    <location>
        <position position="54"/>
    </location>
    <ligand>
        <name>[4Fe-4S] cluster</name>
        <dbReference type="ChEBI" id="CHEBI:49883"/>
        <label>1</label>
    </ligand>
</feature>
<reference evidence="14 15" key="1">
    <citation type="journal article" date="2017" name="Water Res.">
        <title>Discovery and metagenomic analysis of an anammox bacterial enrichment related to Candidatus "Brocadia caroliniensis" in a full-scale glycerol-fed nitritation-denitritation separate centrate treatment process.</title>
        <authorList>
            <person name="Park H."/>
            <person name="Brotto A.C."/>
            <person name="van Loosdrecht M.C."/>
            <person name="Chandran K."/>
        </authorList>
    </citation>
    <scope>NUCLEOTIDE SEQUENCE [LARGE SCALE GENOMIC DNA]</scope>
    <source>
        <strain evidence="14">26THWARD</strain>
    </source>
</reference>
<evidence type="ECO:0000256" key="9">
    <source>
        <dbReference type="ARBA" id="ARBA00023027"/>
    </source>
</evidence>
<accession>A0A1V4AW63</accession>
<dbReference type="NCBIfam" id="TIGR01971">
    <property type="entry name" value="NuoI"/>
    <property type="match status" value="1"/>
</dbReference>
<keyword evidence="4 12" id="KW-0479">Metal-binding</keyword>
<dbReference type="PROSITE" id="PS00198">
    <property type="entry name" value="4FE4S_FER_1"/>
    <property type="match status" value="2"/>
</dbReference>
<dbReference type="Pfam" id="PF12838">
    <property type="entry name" value="Fer4_7"/>
    <property type="match status" value="1"/>
</dbReference>
<feature type="binding site" evidence="12">
    <location>
        <position position="64"/>
    </location>
    <ligand>
        <name>[4Fe-4S] cluster</name>
        <dbReference type="ChEBI" id="CHEBI:49883"/>
        <label>2</label>
    </ligand>
</feature>
<dbReference type="SUPFAM" id="SSF54862">
    <property type="entry name" value="4Fe-4S ferredoxins"/>
    <property type="match status" value="1"/>
</dbReference>
<evidence type="ECO:0000256" key="1">
    <source>
        <dbReference type="ARBA" id="ARBA00022475"/>
    </source>
</evidence>
<comment type="subcellular location">
    <subcellularLocation>
        <location evidence="12">Cell membrane</location>
        <topology evidence="12">Peripheral membrane protein</topology>
    </subcellularLocation>
</comment>
<dbReference type="InterPro" id="IPR010226">
    <property type="entry name" value="NADH_quinone_OxRdtase_chainI"/>
</dbReference>
<evidence type="ECO:0000256" key="11">
    <source>
        <dbReference type="ARBA" id="ARBA00023136"/>
    </source>
</evidence>
<evidence type="ECO:0000256" key="6">
    <source>
        <dbReference type="ARBA" id="ARBA00022967"/>
    </source>
</evidence>
<evidence type="ECO:0000256" key="12">
    <source>
        <dbReference type="HAMAP-Rule" id="MF_01351"/>
    </source>
</evidence>
<protein>
    <recommendedName>
        <fullName evidence="12">NADH-quinone oxidoreductase subunit I</fullName>
        <ecNumber evidence="12">7.1.1.-</ecNumber>
    </recommendedName>
    <alternativeName>
        <fullName evidence="12">NADH dehydrogenase I subunit I</fullName>
    </alternativeName>
    <alternativeName>
        <fullName evidence="12">NDH-1 subunit I</fullName>
    </alternativeName>
</protein>
<proteinExistence type="inferred from homology"/>
<feature type="binding site" evidence="12">
    <location>
        <position position="57"/>
    </location>
    <ligand>
        <name>[4Fe-4S] cluster</name>
        <dbReference type="ChEBI" id="CHEBI:49883"/>
        <label>1</label>
    </ligand>
</feature>
<evidence type="ECO:0000313" key="15">
    <source>
        <dbReference type="Proteomes" id="UP000189681"/>
    </source>
</evidence>
<keyword evidence="8 12" id="KW-0411">Iron-sulfur</keyword>
<gene>
    <name evidence="12" type="primary">nuoI</name>
    <name evidence="14" type="ORF">AYP45_04145</name>
</gene>
<comment type="caution">
    <text evidence="14">The sequence shown here is derived from an EMBL/GenBank/DDBJ whole genome shotgun (WGS) entry which is preliminary data.</text>
</comment>
<sequence>MILPLLKGLALTLRRFLNPKTCATELYPDERPKLSTRFRGLPELQLGKDGREKCVACGLCAKVCPSQCITVEGAEDETHRRYPKTYELDAFRCIFCGFCEEACPVRAIILRDTFELATYENKDVFDKERLLDLTRKRNLPR</sequence>
<keyword evidence="5" id="KW-0677">Repeat</keyword>